<dbReference type="InterPro" id="IPR007159">
    <property type="entry name" value="SpoVT-AbrB_dom"/>
</dbReference>
<dbReference type="Pfam" id="PF04014">
    <property type="entry name" value="MazE_antitoxin"/>
    <property type="match status" value="1"/>
</dbReference>
<dbReference type="STRING" id="1798382.A3D77_05250"/>
<dbReference type="SMART" id="SM00966">
    <property type="entry name" value="SpoVT_AbrB"/>
    <property type="match status" value="1"/>
</dbReference>
<evidence type="ECO:0000313" key="2">
    <source>
        <dbReference type="EMBL" id="OGG13918.1"/>
    </source>
</evidence>
<protein>
    <recommendedName>
        <fullName evidence="1">SpoVT-AbrB domain-containing protein</fullName>
    </recommendedName>
</protein>
<dbReference type="EMBL" id="MFJL01000034">
    <property type="protein sequence ID" value="OGG13918.1"/>
    <property type="molecule type" value="Genomic_DNA"/>
</dbReference>
<feature type="domain" description="SpoVT-AbrB" evidence="1">
    <location>
        <begin position="5"/>
        <end position="50"/>
    </location>
</feature>
<name>A0A1F5ZNA2_9BACT</name>
<proteinExistence type="predicted"/>
<dbReference type="InterPro" id="IPR037914">
    <property type="entry name" value="SpoVT-AbrB_sf"/>
</dbReference>
<accession>A0A1F5ZNA2</accession>
<dbReference type="GO" id="GO:0003677">
    <property type="term" value="F:DNA binding"/>
    <property type="evidence" value="ECO:0007669"/>
    <property type="project" value="InterPro"/>
</dbReference>
<dbReference type="Gene3D" id="2.10.260.10">
    <property type="match status" value="1"/>
</dbReference>
<dbReference type="AlphaFoldDB" id="A0A1F5ZNA2"/>
<gene>
    <name evidence="2" type="ORF">A3D77_05250</name>
</gene>
<comment type="caution">
    <text evidence="2">The sequence shown here is derived from an EMBL/GenBank/DDBJ whole genome shotgun (WGS) entry which is preliminary data.</text>
</comment>
<evidence type="ECO:0000313" key="3">
    <source>
        <dbReference type="Proteomes" id="UP000176923"/>
    </source>
</evidence>
<dbReference type="NCBIfam" id="TIGR01439">
    <property type="entry name" value="lp_hng_hel_AbrB"/>
    <property type="match status" value="1"/>
</dbReference>
<evidence type="ECO:0000259" key="1">
    <source>
        <dbReference type="SMART" id="SM00966"/>
    </source>
</evidence>
<dbReference type="Proteomes" id="UP000176923">
    <property type="component" value="Unassembled WGS sequence"/>
</dbReference>
<dbReference type="SUPFAM" id="SSF89447">
    <property type="entry name" value="AbrB/MazE/MraZ-like"/>
    <property type="match status" value="1"/>
</dbReference>
<sequence length="85" mass="9896">MTYTATITSKRQLTIPVEIFKKIGFKKGEKVLVEEQEDGVKIISTLSRLRKLAGSLKLAKKYKGMDLDKLIDVAREKYYREKFLR</sequence>
<organism evidence="2 3">
    <name type="scientific">Candidatus Gottesmanbacteria bacterium RIFCSPHIGHO2_02_FULL_39_11</name>
    <dbReference type="NCBI Taxonomy" id="1798382"/>
    <lineage>
        <taxon>Bacteria</taxon>
        <taxon>Candidatus Gottesmaniibacteriota</taxon>
    </lineage>
</organism>
<reference evidence="2 3" key="1">
    <citation type="journal article" date="2016" name="Nat. Commun.">
        <title>Thousands of microbial genomes shed light on interconnected biogeochemical processes in an aquifer system.</title>
        <authorList>
            <person name="Anantharaman K."/>
            <person name="Brown C.T."/>
            <person name="Hug L.A."/>
            <person name="Sharon I."/>
            <person name="Castelle C.J."/>
            <person name="Probst A.J."/>
            <person name="Thomas B.C."/>
            <person name="Singh A."/>
            <person name="Wilkins M.J."/>
            <person name="Karaoz U."/>
            <person name="Brodie E.L."/>
            <person name="Williams K.H."/>
            <person name="Hubbard S.S."/>
            <person name="Banfield J.F."/>
        </authorList>
    </citation>
    <scope>NUCLEOTIDE SEQUENCE [LARGE SCALE GENOMIC DNA]</scope>
</reference>